<dbReference type="Pfam" id="PF00082">
    <property type="entry name" value="Peptidase_S8"/>
    <property type="match status" value="1"/>
</dbReference>
<feature type="active site" description="Charge relay system" evidence="5">
    <location>
        <position position="384"/>
    </location>
</feature>
<reference evidence="6" key="1">
    <citation type="journal article" date="2014" name="Int. J. Food Microbiol.">
        <title>Purification and characterization of antimicrobial peptides from fish isolate Carnobacterium maltaromaticum C2: Carnobacteriocin X and carnolysins A1 and A2.</title>
        <authorList>
            <person name="Tulini F.L."/>
            <person name="Lohans C.T."/>
            <person name="Bordon K.C."/>
            <person name="Zheng J."/>
            <person name="Arantes E.C."/>
            <person name="Vederas J.C."/>
            <person name="De Martinis E.C."/>
        </authorList>
    </citation>
    <scope>NUCLEOTIDE SEQUENCE</scope>
    <source>
        <strain evidence="6">C2</strain>
    </source>
</reference>
<dbReference type="PRINTS" id="PR00723">
    <property type="entry name" value="SUBTILISIN"/>
</dbReference>
<organism evidence="6">
    <name type="scientific">Carnobacterium maltaromaticum</name>
    <name type="common">Carnobacterium piscicola</name>
    <dbReference type="NCBI Taxonomy" id="2751"/>
    <lineage>
        <taxon>Bacteria</taxon>
        <taxon>Bacillati</taxon>
        <taxon>Bacillota</taxon>
        <taxon>Bacilli</taxon>
        <taxon>Lactobacillales</taxon>
        <taxon>Carnobacteriaceae</taxon>
        <taxon>Carnobacterium</taxon>
    </lineage>
</organism>
<gene>
    <name evidence="6" type="primary">crnP</name>
</gene>
<dbReference type="PATRIC" id="fig|2751.33.peg.612"/>
<sequence length="454" mass="50847">MRILVKNILSIISSVLIFVVLSGNRVVAFAQEPSIDLLVSEGESIEQLKEELTEVDNKLEFIEIPEINLLRIENPNEKVQEVIENSDEIDFSGKISDKLILENNTITEKNVDFPKIFQYSAEEQNIETELLNRLTWYINTLTQDKKAFEYSKGKNIKIGLIDSGVDTSHPLISPSLNLEKAKSFVKNDQSIEDSNGHGTMVAGVISQVSPEAKITPYRVMSAIDGESIWTLQAIIRAVNDKQDIINMSLGTYKYETKKDERITIEAFKRAACYAFIKKVLIISSSGNQQLDSDVNYRENKIMHLPGDIKGVITVSAINKNNQLTNYSNTGTNVQYTAPGGEIIIDENGYLDARELIYTMYPLTLPNPMKDAGIPDGYTLTYGTSFSSAGVTAVFANYYSYYLQIMQKKPNSQNAHKFIAYNSTDFGVVGKDSQYGYGLPNLIRAYELISSNKNH</sequence>
<dbReference type="InterPro" id="IPR050131">
    <property type="entry name" value="Peptidase_S8_subtilisin-like"/>
</dbReference>
<dbReference type="InterPro" id="IPR000209">
    <property type="entry name" value="Peptidase_S8/S53_dom"/>
</dbReference>
<evidence type="ECO:0000256" key="2">
    <source>
        <dbReference type="ARBA" id="ARBA00022670"/>
    </source>
</evidence>
<dbReference type="InterPro" id="IPR036852">
    <property type="entry name" value="Peptidase_S8/S53_dom_sf"/>
</dbReference>
<dbReference type="PROSITE" id="PS00136">
    <property type="entry name" value="SUBTILASE_ASP"/>
    <property type="match status" value="1"/>
</dbReference>
<protein>
    <submittedName>
        <fullName evidence="6">CrnP</fullName>
    </submittedName>
</protein>
<dbReference type="InterPro" id="IPR015500">
    <property type="entry name" value="Peptidase_S8_subtilisin-rel"/>
</dbReference>
<dbReference type="EMBL" id="KF573751">
    <property type="protein sequence ID" value="AHF21241.1"/>
    <property type="molecule type" value="Genomic_DNA"/>
</dbReference>
<feature type="active site" description="Charge relay system" evidence="5">
    <location>
        <position position="197"/>
    </location>
</feature>
<keyword evidence="3 5" id="KW-0378">Hydrolase</keyword>
<dbReference type="RefSeq" id="WP_056999989.1">
    <property type="nucleotide sequence ID" value="NZ_BJOJ01000049.1"/>
</dbReference>
<dbReference type="Gene3D" id="3.40.50.200">
    <property type="entry name" value="Peptidase S8/S53 domain"/>
    <property type="match status" value="1"/>
</dbReference>
<proteinExistence type="inferred from homology"/>
<evidence type="ECO:0000313" key="6">
    <source>
        <dbReference type="EMBL" id="AHF21241.1"/>
    </source>
</evidence>
<dbReference type="InterPro" id="IPR023827">
    <property type="entry name" value="Peptidase_S8_Asp-AS"/>
</dbReference>
<keyword evidence="2 5" id="KW-0645">Protease</keyword>
<evidence type="ECO:0000256" key="5">
    <source>
        <dbReference type="PROSITE-ProRule" id="PRU01240"/>
    </source>
</evidence>
<evidence type="ECO:0000256" key="4">
    <source>
        <dbReference type="ARBA" id="ARBA00022825"/>
    </source>
</evidence>
<keyword evidence="4 5" id="KW-0720">Serine protease</keyword>
<dbReference type="AlphaFoldDB" id="W0FFJ2"/>
<name>W0FFJ2_CARML</name>
<evidence type="ECO:0000256" key="1">
    <source>
        <dbReference type="ARBA" id="ARBA00011073"/>
    </source>
</evidence>
<dbReference type="PANTHER" id="PTHR43806:SF11">
    <property type="entry name" value="CEREVISIN-RELATED"/>
    <property type="match status" value="1"/>
</dbReference>
<dbReference type="SUPFAM" id="SSF52743">
    <property type="entry name" value="Subtilisin-like"/>
    <property type="match status" value="1"/>
</dbReference>
<feature type="active site" description="Charge relay system" evidence="5">
    <location>
        <position position="162"/>
    </location>
</feature>
<comment type="similarity">
    <text evidence="1 5">Belongs to the peptidase S8 family.</text>
</comment>
<dbReference type="PANTHER" id="PTHR43806">
    <property type="entry name" value="PEPTIDASE S8"/>
    <property type="match status" value="1"/>
</dbReference>
<accession>W0FFJ2</accession>
<dbReference type="GO" id="GO:0004252">
    <property type="term" value="F:serine-type endopeptidase activity"/>
    <property type="evidence" value="ECO:0007669"/>
    <property type="project" value="UniProtKB-UniRule"/>
</dbReference>
<evidence type="ECO:0000256" key="3">
    <source>
        <dbReference type="ARBA" id="ARBA00022801"/>
    </source>
</evidence>
<dbReference type="GO" id="GO:0006508">
    <property type="term" value="P:proteolysis"/>
    <property type="evidence" value="ECO:0007669"/>
    <property type="project" value="UniProtKB-KW"/>
</dbReference>
<dbReference type="PROSITE" id="PS51892">
    <property type="entry name" value="SUBTILASE"/>
    <property type="match status" value="1"/>
</dbReference>